<keyword evidence="1" id="KW-0812">Transmembrane</keyword>
<evidence type="ECO:0000313" key="2">
    <source>
        <dbReference type="EMBL" id="KAF0922215.1"/>
    </source>
</evidence>
<keyword evidence="1" id="KW-1133">Transmembrane helix</keyword>
<comment type="caution">
    <text evidence="2">The sequence shown here is derived from an EMBL/GenBank/DDBJ whole genome shotgun (WGS) entry which is preliminary data.</text>
</comment>
<dbReference type="Proteomes" id="UP000479710">
    <property type="component" value="Unassembled WGS sequence"/>
</dbReference>
<feature type="transmembrane region" description="Helical" evidence="1">
    <location>
        <begin position="20"/>
        <end position="40"/>
    </location>
</feature>
<keyword evidence="1" id="KW-0472">Membrane</keyword>
<evidence type="ECO:0000313" key="3">
    <source>
        <dbReference type="Proteomes" id="UP000479710"/>
    </source>
</evidence>
<keyword evidence="3" id="KW-1185">Reference proteome</keyword>
<name>A0A6G1EAS5_9ORYZ</name>
<evidence type="ECO:0000256" key="1">
    <source>
        <dbReference type="SAM" id="Phobius"/>
    </source>
</evidence>
<reference evidence="2 3" key="1">
    <citation type="submission" date="2019-11" db="EMBL/GenBank/DDBJ databases">
        <title>Whole genome sequence of Oryza granulata.</title>
        <authorList>
            <person name="Li W."/>
        </authorList>
    </citation>
    <scope>NUCLEOTIDE SEQUENCE [LARGE SCALE GENOMIC DNA]</scope>
    <source>
        <strain evidence="3">cv. Menghai</strain>
        <tissue evidence="2">Leaf</tissue>
    </source>
</reference>
<protein>
    <submittedName>
        <fullName evidence="2">Uncharacterized protein</fullName>
    </submittedName>
</protein>
<accession>A0A6G1EAS5</accession>
<sequence>MKEDLTNPNQKLFIPDIYNILIACDLAVASLMFIRALGFWRVQESATPSMSNNNWYTAFSPSNIAGASS</sequence>
<proteinExistence type="predicted"/>
<gene>
    <name evidence="2" type="ORF">E2562_029110</name>
</gene>
<dbReference type="AlphaFoldDB" id="A0A6G1EAS5"/>
<organism evidence="2 3">
    <name type="scientific">Oryza meyeriana var. granulata</name>
    <dbReference type="NCBI Taxonomy" id="110450"/>
    <lineage>
        <taxon>Eukaryota</taxon>
        <taxon>Viridiplantae</taxon>
        <taxon>Streptophyta</taxon>
        <taxon>Embryophyta</taxon>
        <taxon>Tracheophyta</taxon>
        <taxon>Spermatophyta</taxon>
        <taxon>Magnoliopsida</taxon>
        <taxon>Liliopsida</taxon>
        <taxon>Poales</taxon>
        <taxon>Poaceae</taxon>
        <taxon>BOP clade</taxon>
        <taxon>Oryzoideae</taxon>
        <taxon>Oryzeae</taxon>
        <taxon>Oryzinae</taxon>
        <taxon>Oryza</taxon>
        <taxon>Oryza meyeriana</taxon>
    </lineage>
</organism>
<dbReference type="EMBL" id="SPHZ02000004">
    <property type="protein sequence ID" value="KAF0922215.1"/>
    <property type="molecule type" value="Genomic_DNA"/>
</dbReference>